<proteinExistence type="predicted"/>
<dbReference type="InterPro" id="IPR037119">
    <property type="entry name" value="Haem_oxidase_HugZ-like_sf"/>
</dbReference>
<dbReference type="InterPro" id="IPR055343">
    <property type="entry name" value="CREG_beta-barrel"/>
</dbReference>
<gene>
    <name evidence="3" type="ORF">BLTE_31220</name>
</gene>
<feature type="domain" description="DUF2470" evidence="1">
    <location>
        <begin position="184"/>
        <end position="253"/>
    </location>
</feature>
<dbReference type="Gene3D" id="3.20.180.10">
    <property type="entry name" value="PNP-oxidase-like"/>
    <property type="match status" value="1"/>
</dbReference>
<accession>A0A348G4F4</accession>
<dbReference type="AlphaFoldDB" id="A0A348G4F4"/>
<dbReference type="GO" id="GO:0005737">
    <property type="term" value="C:cytoplasm"/>
    <property type="evidence" value="ECO:0007669"/>
    <property type="project" value="UniProtKB-ARBA"/>
</dbReference>
<evidence type="ECO:0000259" key="1">
    <source>
        <dbReference type="Pfam" id="PF10615"/>
    </source>
</evidence>
<dbReference type="InterPro" id="IPR012349">
    <property type="entry name" value="Split_barrel_FMN-bd"/>
</dbReference>
<reference evidence="3 4" key="1">
    <citation type="submission" date="2018-08" db="EMBL/GenBank/DDBJ databases">
        <title>Complete genome sequencing of Blastochloris tepida GI.</title>
        <authorList>
            <person name="Tsukatani Y."/>
            <person name="Mori H."/>
        </authorList>
    </citation>
    <scope>NUCLEOTIDE SEQUENCE [LARGE SCALE GENOMIC DNA]</scope>
    <source>
        <strain evidence="3 4">GI</strain>
    </source>
</reference>
<dbReference type="KEGG" id="blag:BLTE_31220"/>
<protein>
    <submittedName>
        <fullName evidence="3">Pyridoxamine 5'-phosphate oxidase</fullName>
    </submittedName>
</protein>
<evidence type="ECO:0000313" key="3">
    <source>
        <dbReference type="EMBL" id="BBF94437.1"/>
    </source>
</evidence>
<dbReference type="EMBL" id="AP018907">
    <property type="protein sequence ID" value="BBF94437.1"/>
    <property type="molecule type" value="Genomic_DNA"/>
</dbReference>
<dbReference type="PANTHER" id="PTHR13343">
    <property type="entry name" value="CREG1 PROTEIN"/>
    <property type="match status" value="1"/>
</dbReference>
<dbReference type="Gene3D" id="2.30.110.10">
    <property type="entry name" value="Electron Transport, Fmn-binding Protein, Chain A"/>
    <property type="match status" value="1"/>
</dbReference>
<dbReference type="Pfam" id="PF10615">
    <property type="entry name" value="DUF2470"/>
    <property type="match status" value="1"/>
</dbReference>
<name>A0A348G4F4_9HYPH</name>
<organism evidence="3 4">
    <name type="scientific">Blastochloris tepida</name>
    <dbReference type="NCBI Taxonomy" id="2233851"/>
    <lineage>
        <taxon>Bacteria</taxon>
        <taxon>Pseudomonadati</taxon>
        <taxon>Pseudomonadota</taxon>
        <taxon>Alphaproteobacteria</taxon>
        <taxon>Hyphomicrobiales</taxon>
        <taxon>Blastochloridaceae</taxon>
        <taxon>Blastochloris</taxon>
    </lineage>
</organism>
<dbReference type="Pfam" id="PF13883">
    <property type="entry name" value="CREG_beta-barrel"/>
    <property type="match status" value="1"/>
</dbReference>
<sequence>MGAQPPDAAPPITGTGIELPLNPAAGFDAAGLARTLLRTARSGALATNDPQSGFPLTTLVNVATDVDGAPILLLSGLSLHTRNLAADGRASLLLAETGKGDPLAHPRLSLVGRCTRVEDARARRRFLAKHPKSQLYVQLPDFGFWRMELAAVHLNGGFGRAAAVAPADVLTAIDDAGALIEAEPGILAHMNEDHADAVRLYATRLARAPDGRWSVTGCDPEGLDLACGDETARVTFPQRLTTPADLRKSLKEMAEQARAKVSP</sequence>
<dbReference type="PANTHER" id="PTHR13343:SF17">
    <property type="entry name" value="CELLULAR REPRESSOR OF E1A-STIMULATED GENES, ISOFORM A"/>
    <property type="match status" value="1"/>
</dbReference>
<dbReference type="InterPro" id="IPR019595">
    <property type="entry name" value="DUF2470"/>
</dbReference>
<keyword evidence="4" id="KW-1185">Reference proteome</keyword>
<evidence type="ECO:0000259" key="2">
    <source>
        <dbReference type="Pfam" id="PF13883"/>
    </source>
</evidence>
<dbReference type="Proteomes" id="UP000266934">
    <property type="component" value="Chromosome"/>
</dbReference>
<evidence type="ECO:0000313" key="4">
    <source>
        <dbReference type="Proteomes" id="UP000266934"/>
    </source>
</evidence>
<feature type="domain" description="CREG-like beta-barrel" evidence="2">
    <location>
        <begin position="28"/>
        <end position="166"/>
    </location>
</feature>
<dbReference type="SUPFAM" id="SSF50475">
    <property type="entry name" value="FMN-binding split barrel"/>
    <property type="match status" value="1"/>
</dbReference>
<dbReference type="OrthoDB" id="9814594at2"/>
<dbReference type="RefSeq" id="WP_126401535.1">
    <property type="nucleotide sequence ID" value="NZ_AP018907.1"/>
</dbReference>